<dbReference type="InterPro" id="IPR001245">
    <property type="entry name" value="Ser-Thr/Tyr_kinase_cat_dom"/>
</dbReference>
<keyword evidence="6 13" id="KW-0418">Kinase</keyword>
<evidence type="ECO:0000256" key="11">
    <source>
        <dbReference type="SAM" id="MobiDB-lite"/>
    </source>
</evidence>
<dbReference type="SUPFAM" id="SSF56112">
    <property type="entry name" value="Protein kinase-like (PK-like)"/>
    <property type="match status" value="1"/>
</dbReference>
<keyword evidence="3" id="KW-0723">Serine/threonine-protein kinase</keyword>
<sequence length="1041" mass="114840">MSKMKHILRKLHIGGGGINDHHRLASSESIRPSPTLSPTPSQSPSASESSSAHGGGGMGRIGAVESASSSVGDRTVTDGGGVVAAEVDFNLLEEEFQVQLALAISASDPDSREDPETAQIDAAKRISLGGSASISDNQALVKFLSPRYWSYNVVNYHEKVMDGFYDVYGITSNLDTQGTMPLLVDLQAINISDNVDYEVILINRLVDLELQKLEKTAYAISLECQVSKHGLILSGLIQKIADLVVDRMGGPVADADQMLRKWNMRSYELRNSLNTIILPLGRLDIGLSRHRALLFKIIECVSSSGKEFWQEVIYLMLVVPECVSSSGKEFWQEVLADRINLPCMLVKGSYYTGTDDGAVNFIKIDDGSEYIIDLMGAPGALIPAEVPSSHLPNPGFAVRSFADVIGTPKDICSMNDEGIRTLAVPPDLDRVFKDGSSKSDEASVEGFQTKENQSEGFEHQFEKLLPSPHKSCESLSGKYGKASCAQKKKVKDVSKYVISAAKNPEFAQKLHAVLLESGASPPPDLFLDINSHDLGEQKVLEHIDMTIGKNVDNNPYKVLSSHELEPLNNVNCDGKQKLSAERLANQNKELETNTILSYSEFTSEGYVLVGTGTNEKFQTDATGVNMVTPNPFQMDARALNEERILESFLETAAPFSDNTDKCCFQDKIGGFSNDIDLGNESAAKLIEKANSGTCVDANSEGINPVLGGVPVWDFPWEDIRNGERIGIAESCKRQRNIAPSSDDKQCFQDNIGGLFNDIESGEESAIKMANSCLRIACSEGINPVLREVAEWEIPWEDLRIGERIGIGSYGEVYRADWNGTEVAVKKFLDQDFSGDSLVQFKSETIPLGCLMQVEIMLRLRHPNVVLFMGAVTRSPHFSILTEFLPRGSLYRLLHRPNPPIDEKRRMRMALDVVCDFGLSRTKHHTFLSSQSTAGTPEWMAPEVLRNERANEKCDVYSFGIILWELSTLRIPWKGLNPMQVVGAVGFQNRRLEIPEEVDPVVAQIICDCWQTDPDLRPSFSQLMSSLRHLQHLVVPTNRLTQ</sequence>
<feature type="region of interest" description="Disordered" evidence="11">
    <location>
        <begin position="28"/>
        <end position="75"/>
    </location>
</feature>
<name>A0AAW0JW47_QUESU</name>
<dbReference type="InterPro" id="IPR000719">
    <property type="entry name" value="Prot_kinase_dom"/>
</dbReference>
<dbReference type="GO" id="GO:0004674">
    <property type="term" value="F:protein serine/threonine kinase activity"/>
    <property type="evidence" value="ECO:0007669"/>
    <property type="project" value="UniProtKB-KW"/>
</dbReference>
<evidence type="ECO:0000256" key="7">
    <source>
        <dbReference type="ARBA" id="ARBA00022840"/>
    </source>
</evidence>
<comment type="catalytic activity">
    <reaction evidence="9">
        <text>L-seryl-[protein] + ATP = O-phospho-L-seryl-[protein] + ADP + H(+)</text>
        <dbReference type="Rhea" id="RHEA:17989"/>
        <dbReference type="Rhea" id="RHEA-COMP:9863"/>
        <dbReference type="Rhea" id="RHEA-COMP:11604"/>
        <dbReference type="ChEBI" id="CHEBI:15378"/>
        <dbReference type="ChEBI" id="CHEBI:29999"/>
        <dbReference type="ChEBI" id="CHEBI:30616"/>
        <dbReference type="ChEBI" id="CHEBI:83421"/>
        <dbReference type="ChEBI" id="CHEBI:456216"/>
        <dbReference type="EC" id="2.7.11.1"/>
    </reaction>
</comment>
<evidence type="ECO:0000259" key="12">
    <source>
        <dbReference type="PROSITE" id="PS50011"/>
    </source>
</evidence>
<gene>
    <name evidence="13" type="primary">EDR1_4</name>
    <name evidence="13" type="ORF">CFP56_027584</name>
</gene>
<dbReference type="EMBL" id="PKMF04000449">
    <property type="protein sequence ID" value="KAK7831198.1"/>
    <property type="molecule type" value="Genomic_DNA"/>
</dbReference>
<feature type="domain" description="Protein kinase" evidence="12">
    <location>
        <begin position="798"/>
        <end position="1034"/>
    </location>
</feature>
<comment type="catalytic activity">
    <reaction evidence="8">
        <text>L-threonyl-[protein] + ATP = O-phospho-L-threonyl-[protein] + ADP + H(+)</text>
        <dbReference type="Rhea" id="RHEA:46608"/>
        <dbReference type="Rhea" id="RHEA-COMP:11060"/>
        <dbReference type="Rhea" id="RHEA-COMP:11605"/>
        <dbReference type="ChEBI" id="CHEBI:15378"/>
        <dbReference type="ChEBI" id="CHEBI:30013"/>
        <dbReference type="ChEBI" id="CHEBI:30616"/>
        <dbReference type="ChEBI" id="CHEBI:61977"/>
        <dbReference type="ChEBI" id="CHEBI:456216"/>
        <dbReference type="EC" id="2.7.11.1"/>
    </reaction>
</comment>
<dbReference type="PANTHER" id="PTHR44329:SF302">
    <property type="entry name" value="SERINE_THREONINE-PROTEIN KINASE SIS8-RELATED"/>
    <property type="match status" value="1"/>
</dbReference>
<dbReference type="FunFam" id="3.30.200.20:FF:000060">
    <property type="entry name" value="Serine/threonine-protein kinase isoform 1"/>
    <property type="match status" value="1"/>
</dbReference>
<comment type="caution">
    <text evidence="13">The sequence shown here is derived from an EMBL/GenBank/DDBJ whole genome shotgun (WGS) entry which is preliminary data.</text>
</comment>
<dbReference type="Pfam" id="PF14381">
    <property type="entry name" value="EDR1_CTR1_ARMC3_pept"/>
    <property type="match status" value="2"/>
</dbReference>
<accession>A0AAW0JW47</accession>
<dbReference type="InterPro" id="IPR011009">
    <property type="entry name" value="Kinase-like_dom_sf"/>
</dbReference>
<evidence type="ECO:0000256" key="5">
    <source>
        <dbReference type="ARBA" id="ARBA00022741"/>
    </source>
</evidence>
<evidence type="ECO:0000256" key="3">
    <source>
        <dbReference type="ARBA" id="ARBA00022527"/>
    </source>
</evidence>
<evidence type="ECO:0000256" key="6">
    <source>
        <dbReference type="ARBA" id="ARBA00022777"/>
    </source>
</evidence>
<proteinExistence type="inferred from homology"/>
<evidence type="ECO:0000256" key="4">
    <source>
        <dbReference type="ARBA" id="ARBA00022679"/>
    </source>
</evidence>
<dbReference type="InterPro" id="IPR055164">
    <property type="entry name" value="EDR1/CTR1/ARMC3-like_pept-like"/>
</dbReference>
<comment type="similarity">
    <text evidence="1">Belongs to the protein kinase superfamily. TKL Ser/Thr protein kinase family. RAF subfamily.</text>
</comment>
<dbReference type="Proteomes" id="UP000237347">
    <property type="component" value="Unassembled WGS sequence"/>
</dbReference>
<evidence type="ECO:0000313" key="14">
    <source>
        <dbReference type="Proteomes" id="UP000237347"/>
    </source>
</evidence>
<dbReference type="EC" id="2.7.11.1" evidence="2"/>
<dbReference type="CDD" id="cd13999">
    <property type="entry name" value="STKc_MAP3K-like"/>
    <property type="match status" value="1"/>
</dbReference>
<evidence type="ECO:0000256" key="8">
    <source>
        <dbReference type="ARBA" id="ARBA00047899"/>
    </source>
</evidence>
<dbReference type="Gene3D" id="3.30.200.20">
    <property type="entry name" value="Phosphorylase Kinase, domain 1"/>
    <property type="match status" value="1"/>
</dbReference>
<keyword evidence="4" id="KW-0808">Transferase</keyword>
<evidence type="ECO:0000256" key="1">
    <source>
        <dbReference type="ARBA" id="ARBA00010507"/>
    </source>
</evidence>
<evidence type="ECO:0000256" key="10">
    <source>
        <dbReference type="PROSITE-ProRule" id="PRU10141"/>
    </source>
</evidence>
<dbReference type="Gene3D" id="1.10.510.10">
    <property type="entry name" value="Transferase(Phosphotransferase) domain 1"/>
    <property type="match status" value="1"/>
</dbReference>
<dbReference type="InterPro" id="IPR051681">
    <property type="entry name" value="Ser/Thr_Kinases-Pseudokinases"/>
</dbReference>
<organism evidence="13 14">
    <name type="scientific">Quercus suber</name>
    <name type="common">Cork oak</name>
    <dbReference type="NCBI Taxonomy" id="58331"/>
    <lineage>
        <taxon>Eukaryota</taxon>
        <taxon>Viridiplantae</taxon>
        <taxon>Streptophyta</taxon>
        <taxon>Embryophyta</taxon>
        <taxon>Tracheophyta</taxon>
        <taxon>Spermatophyta</taxon>
        <taxon>Magnoliopsida</taxon>
        <taxon>eudicotyledons</taxon>
        <taxon>Gunneridae</taxon>
        <taxon>Pentapetalae</taxon>
        <taxon>rosids</taxon>
        <taxon>fabids</taxon>
        <taxon>Fagales</taxon>
        <taxon>Fagaceae</taxon>
        <taxon>Quercus</taxon>
    </lineage>
</organism>
<protein>
    <recommendedName>
        <fullName evidence="2">non-specific serine/threonine protein kinase</fullName>
        <ecNumber evidence="2">2.7.11.1</ecNumber>
    </recommendedName>
</protein>
<keyword evidence="5 10" id="KW-0547">Nucleotide-binding</keyword>
<dbReference type="InterPro" id="IPR017441">
    <property type="entry name" value="Protein_kinase_ATP_BS"/>
</dbReference>
<keyword evidence="7 10" id="KW-0067">ATP-binding</keyword>
<feature type="binding site" evidence="10">
    <location>
        <position position="826"/>
    </location>
    <ligand>
        <name>ATP</name>
        <dbReference type="ChEBI" id="CHEBI:30616"/>
    </ligand>
</feature>
<feature type="compositionally biased region" description="Low complexity" evidence="11">
    <location>
        <begin position="29"/>
        <end position="51"/>
    </location>
</feature>
<evidence type="ECO:0000256" key="2">
    <source>
        <dbReference type="ARBA" id="ARBA00012513"/>
    </source>
</evidence>
<dbReference type="PANTHER" id="PTHR44329">
    <property type="entry name" value="SERINE/THREONINE-PROTEIN KINASE TNNI3K-RELATED"/>
    <property type="match status" value="1"/>
</dbReference>
<dbReference type="PROSITE" id="PS00107">
    <property type="entry name" value="PROTEIN_KINASE_ATP"/>
    <property type="match status" value="1"/>
</dbReference>
<dbReference type="AlphaFoldDB" id="A0AAW0JW47"/>
<reference evidence="13 14" key="1">
    <citation type="journal article" date="2018" name="Sci. Data">
        <title>The draft genome sequence of cork oak.</title>
        <authorList>
            <person name="Ramos A.M."/>
            <person name="Usie A."/>
            <person name="Barbosa P."/>
            <person name="Barros P.M."/>
            <person name="Capote T."/>
            <person name="Chaves I."/>
            <person name="Simoes F."/>
            <person name="Abreu I."/>
            <person name="Carrasquinho I."/>
            <person name="Faro C."/>
            <person name="Guimaraes J.B."/>
            <person name="Mendonca D."/>
            <person name="Nobrega F."/>
            <person name="Rodrigues L."/>
            <person name="Saibo N.J.M."/>
            <person name="Varela M.C."/>
            <person name="Egas C."/>
            <person name="Matos J."/>
            <person name="Miguel C.M."/>
            <person name="Oliveira M.M."/>
            <person name="Ricardo C.P."/>
            <person name="Goncalves S."/>
        </authorList>
    </citation>
    <scope>NUCLEOTIDE SEQUENCE [LARGE SCALE GENOMIC DNA]</scope>
    <source>
        <strain evidence="14">cv. HL8</strain>
    </source>
</reference>
<dbReference type="Pfam" id="PF07714">
    <property type="entry name" value="PK_Tyr_Ser-Thr"/>
    <property type="match status" value="2"/>
</dbReference>
<evidence type="ECO:0000313" key="13">
    <source>
        <dbReference type="EMBL" id="KAK7831198.1"/>
    </source>
</evidence>
<keyword evidence="14" id="KW-1185">Reference proteome</keyword>
<dbReference type="GO" id="GO:0005524">
    <property type="term" value="F:ATP binding"/>
    <property type="evidence" value="ECO:0007669"/>
    <property type="project" value="UniProtKB-UniRule"/>
</dbReference>
<dbReference type="PROSITE" id="PS50011">
    <property type="entry name" value="PROTEIN_KINASE_DOM"/>
    <property type="match status" value="1"/>
</dbReference>
<evidence type="ECO:0000256" key="9">
    <source>
        <dbReference type="ARBA" id="ARBA00048679"/>
    </source>
</evidence>